<dbReference type="PRINTS" id="PR00793">
    <property type="entry name" value="PROAMNOPTASE"/>
</dbReference>
<evidence type="ECO:0000259" key="3">
    <source>
        <dbReference type="Pfam" id="PF12697"/>
    </source>
</evidence>
<dbReference type="Gene3D" id="3.40.50.1820">
    <property type="entry name" value="alpha/beta hydrolase"/>
    <property type="match status" value="1"/>
</dbReference>
<dbReference type="SUPFAM" id="SSF53474">
    <property type="entry name" value="alpha/beta-Hydrolases"/>
    <property type="match status" value="1"/>
</dbReference>
<dbReference type="InterPro" id="IPR000073">
    <property type="entry name" value="AB_hydrolase_1"/>
</dbReference>
<proteinExistence type="inferred from homology"/>
<evidence type="ECO:0000313" key="5">
    <source>
        <dbReference type="Proteomes" id="UP000298264"/>
    </source>
</evidence>
<dbReference type="OrthoDB" id="9779853at2"/>
<sequence>MISMFLFCFSCSADSKKSLLELKSEISDVKEFYVTAEDRKIFLVTSGCLPNKNKVLIFVHGSPGGWSDYIAYLKDKDLRSSFCILSLDRPGFGLSGKDSSIADLQLQAGLIRIAIERFLKEQFVSDRTKPTLILVGHSYGGPIAAKVAIDIPYRKDALFLLSAPMDSQLEEVRWYNRLATYFFVKIFLPKEIINSNDEMIPLKWQLTDWDGIWKFINFPVISIHGKKDFLVSFENVEYMRKKINPRRFESMELTDENHFIPWTQEKLIKDKILMVNSK</sequence>
<evidence type="ECO:0000313" key="4">
    <source>
        <dbReference type="EMBL" id="TGN09710.1"/>
    </source>
</evidence>
<gene>
    <name evidence="4" type="ORF">EHS11_11525</name>
</gene>
<dbReference type="PANTHER" id="PTHR43329">
    <property type="entry name" value="EPOXIDE HYDROLASE"/>
    <property type="match status" value="1"/>
</dbReference>
<dbReference type="Pfam" id="PF12697">
    <property type="entry name" value="Abhydrolase_6"/>
    <property type="match status" value="1"/>
</dbReference>
<protein>
    <submittedName>
        <fullName evidence="4">Alpha/beta hydrolase</fullName>
    </submittedName>
</protein>
<evidence type="ECO:0000256" key="1">
    <source>
        <dbReference type="ARBA" id="ARBA00010088"/>
    </source>
</evidence>
<reference evidence="4" key="1">
    <citation type="journal article" date="2019" name="PLoS Negl. Trop. Dis.">
        <title>Revisiting the worldwide diversity of Leptospira species in the environment.</title>
        <authorList>
            <person name="Vincent A.T."/>
            <person name="Schiettekatte O."/>
            <person name="Bourhy P."/>
            <person name="Veyrier F.J."/>
            <person name="Picardeau M."/>
        </authorList>
    </citation>
    <scope>NUCLEOTIDE SEQUENCE [LARGE SCALE GENOMIC DNA]</scope>
    <source>
        <strain evidence="4">201400974</strain>
    </source>
</reference>
<dbReference type="Proteomes" id="UP000298264">
    <property type="component" value="Unassembled WGS sequence"/>
</dbReference>
<dbReference type="AlphaFoldDB" id="A0A4R9LP46"/>
<feature type="domain" description="AB hydrolase-1" evidence="3">
    <location>
        <begin position="56"/>
        <end position="169"/>
    </location>
</feature>
<dbReference type="PRINTS" id="PR00111">
    <property type="entry name" value="ABHYDROLASE"/>
</dbReference>
<dbReference type="InterPro" id="IPR029058">
    <property type="entry name" value="AB_hydrolase_fold"/>
</dbReference>
<evidence type="ECO:0000256" key="2">
    <source>
        <dbReference type="ARBA" id="ARBA00022801"/>
    </source>
</evidence>
<accession>A0A4R9LP46</accession>
<name>A0A4R9LP46_9LEPT</name>
<dbReference type="GO" id="GO:0006508">
    <property type="term" value="P:proteolysis"/>
    <property type="evidence" value="ECO:0007669"/>
    <property type="project" value="InterPro"/>
</dbReference>
<keyword evidence="5" id="KW-1185">Reference proteome</keyword>
<dbReference type="EMBL" id="RQHV01000050">
    <property type="protein sequence ID" value="TGN09710.1"/>
    <property type="molecule type" value="Genomic_DNA"/>
</dbReference>
<comment type="similarity">
    <text evidence="1">Belongs to the peptidase S33 family.</text>
</comment>
<organism evidence="4 5">
    <name type="scientific">Leptospira ilyithenensis</name>
    <dbReference type="NCBI Taxonomy" id="2484901"/>
    <lineage>
        <taxon>Bacteria</taxon>
        <taxon>Pseudomonadati</taxon>
        <taxon>Spirochaetota</taxon>
        <taxon>Spirochaetia</taxon>
        <taxon>Leptospirales</taxon>
        <taxon>Leptospiraceae</taxon>
        <taxon>Leptospira</taxon>
    </lineage>
</organism>
<keyword evidence="2 4" id="KW-0378">Hydrolase</keyword>
<dbReference type="GO" id="GO:0008233">
    <property type="term" value="F:peptidase activity"/>
    <property type="evidence" value="ECO:0007669"/>
    <property type="project" value="InterPro"/>
</dbReference>
<dbReference type="InterPro" id="IPR002410">
    <property type="entry name" value="Peptidase_S33"/>
</dbReference>
<comment type="caution">
    <text evidence="4">The sequence shown here is derived from an EMBL/GenBank/DDBJ whole genome shotgun (WGS) entry which is preliminary data.</text>
</comment>